<comment type="caution">
    <text evidence="2">The sequence shown here is derived from an EMBL/GenBank/DDBJ whole genome shotgun (WGS) entry which is preliminary data.</text>
</comment>
<name>A0A139Y5A9_TOXGO</name>
<feature type="compositionally biased region" description="Basic and acidic residues" evidence="1">
    <location>
        <begin position="172"/>
        <end position="182"/>
    </location>
</feature>
<protein>
    <submittedName>
        <fullName evidence="2">Uncharacterized protein</fullName>
    </submittedName>
</protein>
<sequence length="303" mass="32753">MSLHASLSGWPLGSAASHREKETEIFPEDVLSGRHGPRPRQRMQNRLDATRSSKPHKRHKERSLHTEEKDKDTRCAGLKRTEDLLGVLHLCSRKFFSKAASSTLPDSSPLCNFSLLCLRLFPLPAIPFPPACSLQLGRSLLVKRLEPSFASSSLFLVSFPCLFPRPMLRDRQASNRMSDRSSSRTTSPLPPARRLVCFSSPSSPSQAGKCSSSLSLFTSLCLRFGSPVAHAKDATPENDSGHCESATVLGAAGASAAVAGQLRLAAESGDSEAAQRPGPKALPGDSVGWGAPRLRRRPSRPPL</sequence>
<dbReference type="EMBL" id="AGQS02003849">
    <property type="protein sequence ID" value="KYF46277.1"/>
    <property type="molecule type" value="Genomic_DNA"/>
</dbReference>
<reference evidence="2 3" key="1">
    <citation type="journal article" date="2016" name="Nat. Commun.">
        <title>Local admixture of amplified and diversified secreted pathogenesis determinants shapes mosaic Toxoplasma gondii genomes.</title>
        <authorList>
            <person name="Lorenzi H."/>
            <person name="Khan A."/>
            <person name="Behnke M.S."/>
            <person name="Namasivayam S."/>
            <person name="Swapna L.S."/>
            <person name="Hadjithomas M."/>
            <person name="Karamycheva S."/>
            <person name="Pinney D."/>
            <person name="Brunk B.P."/>
            <person name="Ajioka J.W."/>
            <person name="Ajzenberg D."/>
            <person name="Boothroyd J.C."/>
            <person name="Boyle J.P."/>
            <person name="Darde M.L."/>
            <person name="Diaz-Miranda M.A."/>
            <person name="Dubey J.P."/>
            <person name="Fritz H.M."/>
            <person name="Gennari S.M."/>
            <person name="Gregory B.D."/>
            <person name="Kim K."/>
            <person name="Saeij J.P."/>
            <person name="Su C."/>
            <person name="White M.W."/>
            <person name="Zhu X.Q."/>
            <person name="Howe D.K."/>
            <person name="Rosenthal B.M."/>
            <person name="Grigg M.E."/>
            <person name="Parkinson J."/>
            <person name="Liu L."/>
            <person name="Kissinger J.C."/>
            <person name="Roos D.S."/>
            <person name="Sibley L.D."/>
        </authorList>
    </citation>
    <scope>NUCLEOTIDE SEQUENCE [LARGE SCALE GENOMIC DNA]</scope>
    <source>
        <strain evidence="2 3">ARI</strain>
    </source>
</reference>
<feature type="region of interest" description="Disordered" evidence="1">
    <location>
        <begin position="172"/>
        <end position="193"/>
    </location>
</feature>
<dbReference type="AlphaFoldDB" id="A0A139Y5A9"/>
<feature type="region of interest" description="Disordered" evidence="1">
    <location>
        <begin position="266"/>
        <end position="303"/>
    </location>
</feature>
<evidence type="ECO:0000256" key="1">
    <source>
        <dbReference type="SAM" id="MobiDB-lite"/>
    </source>
</evidence>
<organism evidence="2 3">
    <name type="scientific">Toxoplasma gondii ARI</name>
    <dbReference type="NCBI Taxonomy" id="1074872"/>
    <lineage>
        <taxon>Eukaryota</taxon>
        <taxon>Sar</taxon>
        <taxon>Alveolata</taxon>
        <taxon>Apicomplexa</taxon>
        <taxon>Conoidasida</taxon>
        <taxon>Coccidia</taxon>
        <taxon>Eucoccidiorida</taxon>
        <taxon>Eimeriorina</taxon>
        <taxon>Sarcocystidae</taxon>
        <taxon>Toxoplasma</taxon>
    </lineage>
</organism>
<evidence type="ECO:0000313" key="2">
    <source>
        <dbReference type="EMBL" id="KYF46277.1"/>
    </source>
</evidence>
<dbReference type="VEuPathDB" id="ToxoDB:TGARI_368860"/>
<feature type="compositionally biased region" description="Basic residues" evidence="1">
    <location>
        <begin position="53"/>
        <end position="62"/>
    </location>
</feature>
<feature type="compositionally biased region" description="Basic residues" evidence="1">
    <location>
        <begin position="293"/>
        <end position="303"/>
    </location>
</feature>
<accession>A0A139Y5A9</accession>
<gene>
    <name evidence="2" type="ORF">TGARI_368860</name>
</gene>
<proteinExistence type="predicted"/>
<feature type="compositionally biased region" description="Basic and acidic residues" evidence="1">
    <location>
        <begin position="63"/>
        <end position="72"/>
    </location>
</feature>
<evidence type="ECO:0000313" key="3">
    <source>
        <dbReference type="Proteomes" id="UP000074247"/>
    </source>
</evidence>
<dbReference type="Proteomes" id="UP000074247">
    <property type="component" value="Unassembled WGS sequence"/>
</dbReference>
<feature type="region of interest" description="Disordered" evidence="1">
    <location>
        <begin position="1"/>
        <end position="72"/>
    </location>
</feature>